<dbReference type="InterPro" id="IPR004111">
    <property type="entry name" value="Repressor_TetR_C"/>
</dbReference>
<comment type="caution">
    <text evidence="7">The sequence shown here is derived from an EMBL/GenBank/DDBJ whole genome shotgun (WGS) entry which is preliminary data.</text>
</comment>
<dbReference type="EMBL" id="JACSPO010000010">
    <property type="protein sequence ID" value="MBD8063406.1"/>
    <property type="molecule type" value="Genomic_DNA"/>
</dbReference>
<dbReference type="Gene3D" id="1.10.357.10">
    <property type="entry name" value="Tetracycline Repressor, domain 2"/>
    <property type="match status" value="1"/>
</dbReference>
<dbReference type="PANTHER" id="PTHR30055:SF151">
    <property type="entry name" value="TRANSCRIPTIONAL REGULATORY PROTEIN"/>
    <property type="match status" value="1"/>
</dbReference>
<keyword evidence="1" id="KW-0805">Transcription regulation</keyword>
<evidence type="ECO:0000256" key="2">
    <source>
        <dbReference type="ARBA" id="ARBA00023125"/>
    </source>
</evidence>
<evidence type="ECO:0000256" key="5">
    <source>
        <dbReference type="SAM" id="MobiDB-lite"/>
    </source>
</evidence>
<keyword evidence="3" id="KW-0804">Transcription</keyword>
<reference evidence="7 8" key="1">
    <citation type="submission" date="2020-08" db="EMBL/GenBank/DDBJ databases">
        <title>A Genomic Blueprint of the Chicken Gut Microbiome.</title>
        <authorList>
            <person name="Gilroy R."/>
            <person name="Ravi A."/>
            <person name="Getino M."/>
            <person name="Pursley I."/>
            <person name="Horton D.L."/>
            <person name="Alikhan N.-F."/>
            <person name="Baker D."/>
            <person name="Gharbi K."/>
            <person name="Hall N."/>
            <person name="Watson M."/>
            <person name="Adriaenssens E.M."/>
            <person name="Foster-Nyarko E."/>
            <person name="Jarju S."/>
            <person name="Secka A."/>
            <person name="Antonio M."/>
            <person name="Oren A."/>
            <person name="Chaudhuri R."/>
            <person name="La Ragione R.M."/>
            <person name="Hildebrand F."/>
            <person name="Pallen M.J."/>
        </authorList>
    </citation>
    <scope>NUCLEOTIDE SEQUENCE [LARGE SCALE GENOMIC DNA]</scope>
    <source>
        <strain evidence="7 8">Sa1BUA1</strain>
    </source>
</reference>
<name>A0ABR8Z646_9MICO</name>
<dbReference type="Pfam" id="PF00440">
    <property type="entry name" value="TetR_N"/>
    <property type="match status" value="1"/>
</dbReference>
<feature type="DNA-binding region" description="H-T-H motif" evidence="4">
    <location>
        <begin position="46"/>
        <end position="65"/>
    </location>
</feature>
<dbReference type="Pfam" id="PF02909">
    <property type="entry name" value="TetR_C_1"/>
    <property type="match status" value="1"/>
</dbReference>
<evidence type="ECO:0000259" key="6">
    <source>
        <dbReference type="PROSITE" id="PS50977"/>
    </source>
</evidence>
<evidence type="ECO:0000256" key="3">
    <source>
        <dbReference type="ARBA" id="ARBA00023163"/>
    </source>
</evidence>
<proteinExistence type="predicted"/>
<dbReference type="SUPFAM" id="SSF46689">
    <property type="entry name" value="Homeodomain-like"/>
    <property type="match status" value="1"/>
</dbReference>
<dbReference type="InterPro" id="IPR036271">
    <property type="entry name" value="Tet_transcr_reg_TetR-rel_C_sf"/>
</dbReference>
<keyword evidence="2 4" id="KW-0238">DNA-binding</keyword>
<dbReference type="SUPFAM" id="SSF48498">
    <property type="entry name" value="Tetracyclin repressor-like, C-terminal domain"/>
    <property type="match status" value="1"/>
</dbReference>
<dbReference type="Proteomes" id="UP000661894">
    <property type="component" value="Unassembled WGS sequence"/>
</dbReference>
<dbReference type="RefSeq" id="WP_251840504.1">
    <property type="nucleotide sequence ID" value="NZ_JACSPO010000010.1"/>
</dbReference>
<evidence type="ECO:0000256" key="1">
    <source>
        <dbReference type="ARBA" id="ARBA00023015"/>
    </source>
</evidence>
<dbReference type="InterPro" id="IPR050109">
    <property type="entry name" value="HTH-type_TetR-like_transc_reg"/>
</dbReference>
<feature type="region of interest" description="Disordered" evidence="5">
    <location>
        <begin position="1"/>
        <end position="22"/>
    </location>
</feature>
<evidence type="ECO:0000256" key="4">
    <source>
        <dbReference type="PROSITE-ProRule" id="PRU00335"/>
    </source>
</evidence>
<feature type="domain" description="HTH tetR-type" evidence="6">
    <location>
        <begin position="23"/>
        <end position="83"/>
    </location>
</feature>
<accession>A0ABR8Z646</accession>
<protein>
    <submittedName>
        <fullName evidence="7">TetR/AcrR family transcriptional regulator</fullName>
    </submittedName>
</protein>
<feature type="compositionally biased region" description="Basic and acidic residues" evidence="5">
    <location>
        <begin position="12"/>
        <end position="22"/>
    </location>
</feature>
<dbReference type="InterPro" id="IPR001647">
    <property type="entry name" value="HTH_TetR"/>
</dbReference>
<dbReference type="PANTHER" id="PTHR30055">
    <property type="entry name" value="HTH-TYPE TRANSCRIPTIONAL REGULATOR RUTR"/>
    <property type="match status" value="1"/>
</dbReference>
<organism evidence="7 8">
    <name type="scientific">Oceanitalea stevensii</name>
    <dbReference type="NCBI Taxonomy" id="2763072"/>
    <lineage>
        <taxon>Bacteria</taxon>
        <taxon>Bacillati</taxon>
        <taxon>Actinomycetota</taxon>
        <taxon>Actinomycetes</taxon>
        <taxon>Micrococcales</taxon>
        <taxon>Bogoriellaceae</taxon>
        <taxon>Georgenia</taxon>
    </lineage>
</organism>
<sequence length="237" mass="26040">MPTSVRPTAGKAPKDTRGGRREPLSLERVLVTALDIVDTEGVDALTMRGLARELGCTAMALYRYAESRDALLDCLVESVMSTMVCTPTTDDWAAELRCVAHNFRELAIAHPRMVPLLVTRPLATPLGLRPPGTLRPLEMLLGLLTSAGFSPADALHVYRAFFGLLYGHVLTELQEVVADPEESDALLRLGLHRLPPREFPHVRELANELATYDGVAELDKGLDMLLTGLQRQLRHGD</sequence>
<dbReference type="Gene3D" id="1.10.10.60">
    <property type="entry name" value="Homeodomain-like"/>
    <property type="match status" value="1"/>
</dbReference>
<keyword evidence="8" id="KW-1185">Reference proteome</keyword>
<evidence type="ECO:0000313" key="8">
    <source>
        <dbReference type="Proteomes" id="UP000661894"/>
    </source>
</evidence>
<evidence type="ECO:0000313" key="7">
    <source>
        <dbReference type="EMBL" id="MBD8063406.1"/>
    </source>
</evidence>
<gene>
    <name evidence="7" type="ORF">H9624_13860</name>
</gene>
<dbReference type="PROSITE" id="PS50977">
    <property type="entry name" value="HTH_TETR_2"/>
    <property type="match status" value="1"/>
</dbReference>
<dbReference type="InterPro" id="IPR009057">
    <property type="entry name" value="Homeodomain-like_sf"/>
</dbReference>